<evidence type="ECO:0000313" key="11">
    <source>
        <dbReference type="Proteomes" id="UP000268016"/>
    </source>
</evidence>
<sequence length="514" mass="54952">MTLGPVREAGGIAPDVVLAARNIEKSFGAVRALRSVNFDVHRGQVTTLFGENGAGKSTLMKILAGVLTPTAGELILDGRPVEIRSTIEARALGISIIHQELSLAPNMNVRDNIFLGREIMGRTGVYYAEEERRTRALMKELVEDIDPLALVGDLRLGQQQIVEIARALSINSRILIMDEPTSALSASEVTVLFKVIRDLKARGVSIVYISHHLEEALTITDHAVVLRDAVMTAAAPRAEIDLEWIVRNMVGENFDLGQPPTGHEIGAPALEVKRLTVDTAGGAVRAVDGLDLTVRAGEVVCIYGLMGAGRTELMECVAGRIPAASGQVLLHGRDIGGLSIADRIAAGLALVPEDRQRDGLVQTISVGQNLSLASIGNFTRRLLTDRRAERAIVDSSIREVTVKTDGPDAPIGSLSGGNQQKVVIGKMLATNPSVLLLDEPSRGIDIGAKGEVFRILADHARQGMAVVYTTSEVGECLAIAHRIIVMRRGRIVAEFTHDTTKEAIMAASGESLVA</sequence>
<dbReference type="PANTHER" id="PTHR43790">
    <property type="entry name" value="CARBOHYDRATE TRANSPORT ATP-BINDING PROTEIN MG119-RELATED"/>
    <property type="match status" value="1"/>
</dbReference>
<feature type="domain" description="ABC transporter" evidence="9">
    <location>
        <begin position="272"/>
        <end position="513"/>
    </location>
</feature>
<evidence type="ECO:0000256" key="2">
    <source>
        <dbReference type="ARBA" id="ARBA00022475"/>
    </source>
</evidence>
<comment type="caution">
    <text evidence="10">The sequence shown here is derived from an EMBL/GenBank/DDBJ whole genome shotgun (WGS) entry which is preliminary data.</text>
</comment>
<name>A0A3N2R7K7_9RHOB</name>
<dbReference type="GO" id="GO:0005524">
    <property type="term" value="F:ATP binding"/>
    <property type="evidence" value="ECO:0007669"/>
    <property type="project" value="UniProtKB-KW"/>
</dbReference>
<evidence type="ECO:0000256" key="1">
    <source>
        <dbReference type="ARBA" id="ARBA00022448"/>
    </source>
</evidence>
<proteinExistence type="predicted"/>
<evidence type="ECO:0000256" key="5">
    <source>
        <dbReference type="ARBA" id="ARBA00022741"/>
    </source>
</evidence>
<dbReference type="InterPro" id="IPR050107">
    <property type="entry name" value="ABC_carbohydrate_import_ATPase"/>
</dbReference>
<dbReference type="CDD" id="cd03216">
    <property type="entry name" value="ABC_Carb_Monos_I"/>
    <property type="match status" value="1"/>
</dbReference>
<gene>
    <name evidence="10" type="ORF">EAT49_04010</name>
</gene>
<protein>
    <submittedName>
        <fullName evidence="10">Sugar ABC transporter ATP-binding protein</fullName>
    </submittedName>
</protein>
<evidence type="ECO:0000259" key="9">
    <source>
        <dbReference type="PROSITE" id="PS50893"/>
    </source>
</evidence>
<dbReference type="InterPro" id="IPR003593">
    <property type="entry name" value="AAA+_ATPase"/>
</dbReference>
<reference evidence="10 11" key="1">
    <citation type="submission" date="2018-10" db="EMBL/GenBank/DDBJ databases">
        <title>Histidinibacterium lentulum gen. nov., sp. nov., a marine bacterium from the culture broth of Picochlorum sp. 122.</title>
        <authorList>
            <person name="Wang G."/>
        </authorList>
    </citation>
    <scope>NUCLEOTIDE SEQUENCE [LARGE SCALE GENOMIC DNA]</scope>
    <source>
        <strain evidence="10 11">B17</strain>
    </source>
</reference>
<organism evidence="10 11">
    <name type="scientific">Histidinibacterium lentulum</name>
    <dbReference type="NCBI Taxonomy" id="2480588"/>
    <lineage>
        <taxon>Bacteria</taxon>
        <taxon>Pseudomonadati</taxon>
        <taxon>Pseudomonadota</taxon>
        <taxon>Alphaproteobacteria</taxon>
        <taxon>Rhodobacterales</taxon>
        <taxon>Paracoccaceae</taxon>
        <taxon>Histidinibacterium</taxon>
    </lineage>
</organism>
<keyword evidence="6 10" id="KW-0067">ATP-binding</keyword>
<evidence type="ECO:0000256" key="6">
    <source>
        <dbReference type="ARBA" id="ARBA00022840"/>
    </source>
</evidence>
<keyword evidence="7" id="KW-1278">Translocase</keyword>
<keyword evidence="1" id="KW-0813">Transport</keyword>
<evidence type="ECO:0000256" key="4">
    <source>
        <dbReference type="ARBA" id="ARBA00022737"/>
    </source>
</evidence>
<dbReference type="PROSITE" id="PS50893">
    <property type="entry name" value="ABC_TRANSPORTER_2"/>
    <property type="match status" value="2"/>
</dbReference>
<dbReference type="AlphaFoldDB" id="A0A3N2R7K7"/>
<keyword evidence="5" id="KW-0547">Nucleotide-binding</keyword>
<dbReference type="InterPro" id="IPR027417">
    <property type="entry name" value="P-loop_NTPase"/>
</dbReference>
<dbReference type="PROSITE" id="PS00211">
    <property type="entry name" value="ABC_TRANSPORTER_1"/>
    <property type="match status" value="1"/>
</dbReference>
<dbReference type="GO" id="GO:0016887">
    <property type="term" value="F:ATP hydrolysis activity"/>
    <property type="evidence" value="ECO:0007669"/>
    <property type="project" value="InterPro"/>
</dbReference>
<evidence type="ECO:0000256" key="7">
    <source>
        <dbReference type="ARBA" id="ARBA00022967"/>
    </source>
</evidence>
<dbReference type="SUPFAM" id="SSF52540">
    <property type="entry name" value="P-loop containing nucleoside triphosphate hydrolases"/>
    <property type="match status" value="2"/>
</dbReference>
<evidence type="ECO:0000313" key="10">
    <source>
        <dbReference type="EMBL" id="ROU03470.1"/>
    </source>
</evidence>
<dbReference type="RefSeq" id="WP_123641004.1">
    <property type="nucleotide sequence ID" value="NZ_ML119082.1"/>
</dbReference>
<dbReference type="OrthoDB" id="9805029at2"/>
<dbReference type="PANTHER" id="PTHR43790:SF3">
    <property type="entry name" value="D-ALLOSE IMPORT ATP-BINDING PROTEIN ALSA-RELATED"/>
    <property type="match status" value="1"/>
</dbReference>
<keyword evidence="11" id="KW-1185">Reference proteome</keyword>
<keyword evidence="2" id="KW-1003">Cell membrane</keyword>
<accession>A0A3N2R7K7</accession>
<keyword evidence="4" id="KW-0677">Repeat</keyword>
<feature type="domain" description="ABC transporter" evidence="9">
    <location>
        <begin position="18"/>
        <end position="253"/>
    </location>
</feature>
<dbReference type="InterPro" id="IPR017871">
    <property type="entry name" value="ABC_transporter-like_CS"/>
</dbReference>
<dbReference type="CDD" id="cd03215">
    <property type="entry name" value="ABC_Carb_Monos_II"/>
    <property type="match status" value="1"/>
</dbReference>
<keyword evidence="3" id="KW-0762">Sugar transport</keyword>
<dbReference type="Pfam" id="PF00005">
    <property type="entry name" value="ABC_tran"/>
    <property type="match status" value="2"/>
</dbReference>
<dbReference type="Proteomes" id="UP000268016">
    <property type="component" value="Unassembled WGS sequence"/>
</dbReference>
<dbReference type="InterPro" id="IPR003439">
    <property type="entry name" value="ABC_transporter-like_ATP-bd"/>
</dbReference>
<evidence type="ECO:0000256" key="8">
    <source>
        <dbReference type="ARBA" id="ARBA00023136"/>
    </source>
</evidence>
<dbReference type="SMART" id="SM00382">
    <property type="entry name" value="AAA"/>
    <property type="match status" value="2"/>
</dbReference>
<dbReference type="Gene3D" id="3.40.50.300">
    <property type="entry name" value="P-loop containing nucleotide triphosphate hydrolases"/>
    <property type="match status" value="2"/>
</dbReference>
<evidence type="ECO:0000256" key="3">
    <source>
        <dbReference type="ARBA" id="ARBA00022597"/>
    </source>
</evidence>
<dbReference type="EMBL" id="RDRB01000002">
    <property type="protein sequence ID" value="ROU03470.1"/>
    <property type="molecule type" value="Genomic_DNA"/>
</dbReference>
<keyword evidence="8" id="KW-0472">Membrane</keyword>